<keyword evidence="1" id="KW-0732">Signal</keyword>
<protein>
    <recommendedName>
        <fullName evidence="4">Lipoprotein</fullName>
    </recommendedName>
</protein>
<keyword evidence="3" id="KW-1185">Reference proteome</keyword>
<dbReference type="PROSITE" id="PS51257">
    <property type="entry name" value="PROKAR_LIPOPROTEIN"/>
    <property type="match status" value="1"/>
</dbReference>
<dbReference type="EMBL" id="JAVDVW010000001">
    <property type="protein sequence ID" value="MDR7099395.1"/>
    <property type="molecule type" value="Genomic_DNA"/>
</dbReference>
<evidence type="ECO:0000256" key="1">
    <source>
        <dbReference type="SAM" id="SignalP"/>
    </source>
</evidence>
<feature type="signal peptide" evidence="1">
    <location>
        <begin position="1"/>
        <end position="23"/>
    </location>
</feature>
<dbReference type="Proteomes" id="UP001267878">
    <property type="component" value="Unassembled WGS sequence"/>
</dbReference>
<accession>A0ABU1VPY0</accession>
<dbReference type="RefSeq" id="WP_310053596.1">
    <property type="nucleotide sequence ID" value="NZ_JAVDVW010000001.1"/>
</dbReference>
<organism evidence="2 3">
    <name type="scientific">Agrilutibacter niabensis</name>
    <dbReference type="NCBI Taxonomy" id="380628"/>
    <lineage>
        <taxon>Bacteria</taxon>
        <taxon>Pseudomonadati</taxon>
        <taxon>Pseudomonadota</taxon>
        <taxon>Gammaproteobacteria</taxon>
        <taxon>Lysobacterales</taxon>
        <taxon>Lysobacteraceae</taxon>
        <taxon>Agrilutibacter</taxon>
    </lineage>
</organism>
<gene>
    <name evidence="2" type="ORF">J2X04_001742</name>
</gene>
<evidence type="ECO:0000313" key="3">
    <source>
        <dbReference type="Proteomes" id="UP001267878"/>
    </source>
</evidence>
<comment type="caution">
    <text evidence="2">The sequence shown here is derived from an EMBL/GenBank/DDBJ whole genome shotgun (WGS) entry which is preliminary data.</text>
</comment>
<proteinExistence type="predicted"/>
<evidence type="ECO:0000313" key="2">
    <source>
        <dbReference type="EMBL" id="MDR7099395.1"/>
    </source>
</evidence>
<feature type="chain" id="PRO_5047533185" description="Lipoprotein" evidence="1">
    <location>
        <begin position="24"/>
        <end position="110"/>
    </location>
</feature>
<sequence>MKIQTLHPSVALLCLVVAACSPAESKDASSPADSVIGIIQCDDYLARVNTCIRENVPAGKRAALTAEAHQMFTTWKEAAADPQHRATLPQACAITHEVAREEFTRYGCAL</sequence>
<name>A0ABU1VPY0_9GAMM</name>
<reference evidence="2 3" key="1">
    <citation type="submission" date="2023-07" db="EMBL/GenBank/DDBJ databases">
        <title>Sorghum-associated microbial communities from plants grown in Nebraska, USA.</title>
        <authorList>
            <person name="Schachtman D."/>
        </authorList>
    </citation>
    <scope>NUCLEOTIDE SEQUENCE [LARGE SCALE GENOMIC DNA]</scope>
    <source>
        <strain evidence="2 3">BE187</strain>
    </source>
</reference>
<evidence type="ECO:0008006" key="4">
    <source>
        <dbReference type="Google" id="ProtNLM"/>
    </source>
</evidence>